<sequence>MTEETILKPSEILEKETDEMNATIKELEAELDAELNEPLFNGKHDISGSIFFKHTKLNAKYIQKIFDIYYEDKDLNKRDKMMEELKAEAANDGEKTKKIIDKVYLAYKMANFTSQAYPAIFIKALKTNILKIYNNEVRLRRSIEDLYTARNRSGFEFNAFLPELTDAVLVHFGFKLKNGAEKEYDFGALFSIVLSKVARGISPFDSHTNFFIMMIMKNISIWSYMTKSQIDEYPDVINQVREFFKLLVLVYSAINPPTKEELEAIAEGVKEDTETIKDLPLQDATKVEVTPTEQ</sequence>
<reference evidence="2" key="1">
    <citation type="journal article" date="2021" name="Proc. Natl. Acad. Sci. U.S.A.">
        <title>A Catalog of Tens of Thousands of Viruses from Human Metagenomes Reveals Hidden Associations with Chronic Diseases.</title>
        <authorList>
            <person name="Tisza M.J."/>
            <person name="Buck C.B."/>
        </authorList>
    </citation>
    <scope>NUCLEOTIDE SEQUENCE</scope>
    <source>
        <strain evidence="2">CtIty1</strain>
    </source>
</reference>
<keyword evidence="1" id="KW-0175">Coiled coil</keyword>
<accession>A0A8S5TG64</accession>
<evidence type="ECO:0000256" key="1">
    <source>
        <dbReference type="SAM" id="Coils"/>
    </source>
</evidence>
<proteinExistence type="predicted"/>
<organism evidence="2">
    <name type="scientific">Myoviridae sp. ctIty1</name>
    <dbReference type="NCBI Taxonomy" id="2827673"/>
    <lineage>
        <taxon>Viruses</taxon>
        <taxon>Duplodnaviria</taxon>
        <taxon>Heunggongvirae</taxon>
        <taxon>Uroviricota</taxon>
        <taxon>Caudoviricetes</taxon>
    </lineage>
</organism>
<feature type="coiled-coil region" evidence="1">
    <location>
        <begin position="10"/>
        <end position="37"/>
    </location>
</feature>
<protein>
    <submittedName>
        <fullName evidence="2">Uncharacterized protein</fullName>
    </submittedName>
</protein>
<evidence type="ECO:0000313" key="2">
    <source>
        <dbReference type="EMBL" id="DAF62293.1"/>
    </source>
</evidence>
<dbReference type="EMBL" id="BK032823">
    <property type="protein sequence ID" value="DAF62293.1"/>
    <property type="molecule type" value="Genomic_DNA"/>
</dbReference>
<name>A0A8S5TG64_9CAUD</name>